<comment type="caution">
    <text evidence="1">The sequence shown here is derived from an EMBL/GenBank/DDBJ whole genome shotgun (WGS) entry which is preliminary data.</text>
</comment>
<evidence type="ECO:0000313" key="1">
    <source>
        <dbReference type="EMBL" id="MBU3805080.1"/>
    </source>
</evidence>
<dbReference type="AlphaFoldDB" id="A0A9E2KE10"/>
<name>A0A9E2KE10_9FIRM</name>
<dbReference type="EMBL" id="JAHLFQ010000237">
    <property type="protein sequence ID" value="MBU3805080.1"/>
    <property type="molecule type" value="Genomic_DNA"/>
</dbReference>
<proteinExistence type="predicted"/>
<sequence>MLHEEKKLAKIVEELTVFFFGIGGNDMSSSIKRVGQTAIISFKSNYDTNFSCKLESMKECLEGQRNDGMEDIYWELVGTGDPGESSQLLLIGMMVDETIIEIQEDYVLIQLVKHM</sequence>
<organism evidence="1 2">
    <name type="scientific">Candidatus Cellulosilyticum pullistercoris</name>
    <dbReference type="NCBI Taxonomy" id="2838521"/>
    <lineage>
        <taxon>Bacteria</taxon>
        <taxon>Bacillati</taxon>
        <taxon>Bacillota</taxon>
        <taxon>Clostridia</taxon>
        <taxon>Lachnospirales</taxon>
        <taxon>Cellulosilyticaceae</taxon>
        <taxon>Cellulosilyticum</taxon>
    </lineage>
</organism>
<reference evidence="1" key="2">
    <citation type="submission" date="2021-04" db="EMBL/GenBank/DDBJ databases">
        <authorList>
            <person name="Gilroy R."/>
        </authorList>
    </citation>
    <scope>NUCLEOTIDE SEQUENCE</scope>
    <source>
        <strain evidence="1">B5-657</strain>
    </source>
</reference>
<evidence type="ECO:0000313" key="2">
    <source>
        <dbReference type="Proteomes" id="UP000824229"/>
    </source>
</evidence>
<gene>
    <name evidence="1" type="ORF">H9872_10040</name>
</gene>
<reference evidence="1" key="1">
    <citation type="journal article" date="2021" name="PeerJ">
        <title>Extensive microbial diversity within the chicken gut microbiome revealed by metagenomics and culture.</title>
        <authorList>
            <person name="Gilroy R."/>
            <person name="Ravi A."/>
            <person name="Getino M."/>
            <person name="Pursley I."/>
            <person name="Horton D.L."/>
            <person name="Alikhan N.F."/>
            <person name="Baker D."/>
            <person name="Gharbi K."/>
            <person name="Hall N."/>
            <person name="Watson M."/>
            <person name="Adriaenssens E.M."/>
            <person name="Foster-Nyarko E."/>
            <person name="Jarju S."/>
            <person name="Secka A."/>
            <person name="Antonio M."/>
            <person name="Oren A."/>
            <person name="Chaudhuri R.R."/>
            <person name="La Ragione R."/>
            <person name="Hildebrand F."/>
            <person name="Pallen M.J."/>
        </authorList>
    </citation>
    <scope>NUCLEOTIDE SEQUENCE</scope>
    <source>
        <strain evidence="1">B5-657</strain>
    </source>
</reference>
<accession>A0A9E2KE10</accession>
<dbReference type="Proteomes" id="UP000824229">
    <property type="component" value="Unassembled WGS sequence"/>
</dbReference>
<protein>
    <submittedName>
        <fullName evidence="1">Uncharacterized protein</fullName>
    </submittedName>
</protein>